<dbReference type="InParanoid" id="A0A409YJ29"/>
<dbReference type="AlphaFoldDB" id="A0A409YJ29"/>
<organism evidence="2 3">
    <name type="scientific">Panaeolus cyanescens</name>
    <dbReference type="NCBI Taxonomy" id="181874"/>
    <lineage>
        <taxon>Eukaryota</taxon>
        <taxon>Fungi</taxon>
        <taxon>Dikarya</taxon>
        <taxon>Basidiomycota</taxon>
        <taxon>Agaricomycotina</taxon>
        <taxon>Agaricomycetes</taxon>
        <taxon>Agaricomycetidae</taxon>
        <taxon>Agaricales</taxon>
        <taxon>Agaricineae</taxon>
        <taxon>Galeropsidaceae</taxon>
        <taxon>Panaeolus</taxon>
    </lineage>
</organism>
<name>A0A409YJ29_9AGAR</name>
<sequence length="194" mass="21254">MQLFFLITLLPFFVNAAFAAPAELDPTTITTVSVAATAPPVDTDTPLWLGVHLINDADRIDPPGISKLTDNQALSKRQLNPACYTSSYNINRADLTKLSSSLQNNNPWQYVYLPHGYYVAWSLGTAILCVYNRYLTENTHLARWEAGWAIAHIQNSCSWTGTSGVSKGGSTTCHGDSGLSLQAVIRKHPQEKCV</sequence>
<evidence type="ECO:0000256" key="1">
    <source>
        <dbReference type="SAM" id="SignalP"/>
    </source>
</evidence>
<evidence type="ECO:0000313" key="2">
    <source>
        <dbReference type="EMBL" id="PPR03039.1"/>
    </source>
</evidence>
<feature type="signal peptide" evidence="1">
    <location>
        <begin position="1"/>
        <end position="19"/>
    </location>
</feature>
<gene>
    <name evidence="2" type="ORF">CVT24_012305</name>
</gene>
<keyword evidence="1" id="KW-0732">Signal</keyword>
<dbReference type="Proteomes" id="UP000284842">
    <property type="component" value="Unassembled WGS sequence"/>
</dbReference>
<reference evidence="2 3" key="1">
    <citation type="journal article" date="2018" name="Evol. Lett.">
        <title>Horizontal gene cluster transfer increased hallucinogenic mushroom diversity.</title>
        <authorList>
            <person name="Reynolds H.T."/>
            <person name="Vijayakumar V."/>
            <person name="Gluck-Thaler E."/>
            <person name="Korotkin H.B."/>
            <person name="Matheny P.B."/>
            <person name="Slot J.C."/>
        </authorList>
    </citation>
    <scope>NUCLEOTIDE SEQUENCE [LARGE SCALE GENOMIC DNA]</scope>
    <source>
        <strain evidence="2 3">2629</strain>
    </source>
</reference>
<dbReference type="OrthoDB" id="5043970at2759"/>
<dbReference type="EMBL" id="NHTK01001111">
    <property type="protein sequence ID" value="PPR03039.1"/>
    <property type="molecule type" value="Genomic_DNA"/>
</dbReference>
<keyword evidence="3" id="KW-1185">Reference proteome</keyword>
<feature type="chain" id="PRO_5019383435" evidence="1">
    <location>
        <begin position="20"/>
        <end position="194"/>
    </location>
</feature>
<comment type="caution">
    <text evidence="2">The sequence shown here is derived from an EMBL/GenBank/DDBJ whole genome shotgun (WGS) entry which is preliminary data.</text>
</comment>
<proteinExistence type="predicted"/>
<accession>A0A409YJ29</accession>
<protein>
    <submittedName>
        <fullName evidence="2">Uncharacterized protein</fullName>
    </submittedName>
</protein>
<evidence type="ECO:0000313" key="3">
    <source>
        <dbReference type="Proteomes" id="UP000284842"/>
    </source>
</evidence>